<organism evidence="3 4">
    <name type="scientific">Agrobacterium fabrum</name>
    <dbReference type="NCBI Taxonomy" id="1176649"/>
    <lineage>
        <taxon>Bacteria</taxon>
        <taxon>Pseudomonadati</taxon>
        <taxon>Pseudomonadota</taxon>
        <taxon>Alphaproteobacteria</taxon>
        <taxon>Hyphomicrobiales</taxon>
        <taxon>Rhizobiaceae</taxon>
        <taxon>Rhizobium/Agrobacterium group</taxon>
        <taxon>Agrobacterium</taxon>
        <taxon>Agrobacterium tumefaciens complex</taxon>
    </lineage>
</organism>
<dbReference type="Gene3D" id="3.30.2310.20">
    <property type="entry name" value="RelE-like"/>
    <property type="match status" value="1"/>
</dbReference>
<dbReference type="InterPro" id="IPR051803">
    <property type="entry name" value="TA_system_RelE-like_toxin"/>
</dbReference>
<accession>A0A3G2D2G7</accession>
<comment type="caution">
    <text evidence="3">The sequence shown here is derived from an EMBL/GenBank/DDBJ whole genome shotgun (WGS) entry which is preliminary data.</text>
</comment>
<reference evidence="3 4" key="1">
    <citation type="submission" date="2016-10" db="EMBL/GenBank/DDBJ databases">
        <authorList>
            <person name="Varghese N."/>
            <person name="Submissions S."/>
        </authorList>
    </citation>
    <scope>NUCLEOTIDE SEQUENCE [LARGE SCALE GENOMIC DNA]</scope>
    <source>
        <strain evidence="3 4">PDC82</strain>
    </source>
</reference>
<name>A0A3G2D2G7_9HYPH</name>
<evidence type="ECO:0000256" key="1">
    <source>
        <dbReference type="ARBA" id="ARBA00006226"/>
    </source>
</evidence>
<comment type="similarity">
    <text evidence="1">Belongs to the RelE toxin family.</text>
</comment>
<dbReference type="AlphaFoldDB" id="A0A3G2D2G7"/>
<dbReference type="EMBL" id="FNEW01000001">
    <property type="protein sequence ID" value="SDJ48184.1"/>
    <property type="molecule type" value="Genomic_DNA"/>
</dbReference>
<evidence type="ECO:0000313" key="3">
    <source>
        <dbReference type="EMBL" id="SDJ48184.1"/>
    </source>
</evidence>
<proteinExistence type="inferred from homology"/>
<keyword evidence="2" id="KW-1277">Toxin-antitoxin system</keyword>
<dbReference type="InterPro" id="IPR035093">
    <property type="entry name" value="RelE/ParE_toxin_dom_sf"/>
</dbReference>
<dbReference type="Pfam" id="PF05016">
    <property type="entry name" value="ParE_toxin"/>
    <property type="match status" value="1"/>
</dbReference>
<evidence type="ECO:0000313" key="4">
    <source>
        <dbReference type="Proteomes" id="UP000198917"/>
    </source>
</evidence>
<dbReference type="RefSeq" id="WP_006312253.1">
    <property type="nucleotide sequence ID" value="NZ_CP033022.1"/>
</dbReference>
<dbReference type="PANTHER" id="PTHR33755">
    <property type="entry name" value="TOXIN PARE1-RELATED"/>
    <property type="match status" value="1"/>
</dbReference>
<sequence length="99" mass="11492">MTFQVFLADRARDNITRLYAHLLRQDKYAAKRAYRAIEKGIAALADFPLSCRKVDAENPFLREFLIPFGSSGYVVLFEIESAEKVTILAIRHQREDDYH</sequence>
<dbReference type="InterPro" id="IPR007712">
    <property type="entry name" value="RelE/ParE_toxin"/>
</dbReference>
<protein>
    <submittedName>
        <fullName evidence="3">Plasmid stabilization system protein ParE</fullName>
    </submittedName>
</protein>
<evidence type="ECO:0000256" key="2">
    <source>
        <dbReference type="ARBA" id="ARBA00022649"/>
    </source>
</evidence>
<dbReference type="PANTHER" id="PTHR33755:SF7">
    <property type="entry name" value="TOXIN MODULE OF TOXIN-ANTITOXIN SYSTEM RELE_STBE FAMILY"/>
    <property type="match status" value="1"/>
</dbReference>
<gene>
    <name evidence="3" type="ORF">SAMN05428983_1866</name>
</gene>
<dbReference type="Proteomes" id="UP000198917">
    <property type="component" value="Unassembled WGS sequence"/>
</dbReference>
<dbReference type="GeneID" id="44143548"/>